<dbReference type="Pfam" id="PF00109">
    <property type="entry name" value="ketoacyl-synt"/>
    <property type="match status" value="2"/>
</dbReference>
<dbReference type="PROSITE" id="PS00606">
    <property type="entry name" value="KS3_1"/>
    <property type="match status" value="1"/>
</dbReference>
<dbReference type="InterPro" id="IPR000794">
    <property type="entry name" value="Beta-ketoacyl_synthase"/>
</dbReference>
<dbReference type="InterPro" id="IPR018201">
    <property type="entry name" value="Ketoacyl_synth_AS"/>
</dbReference>
<dbReference type="SUPFAM" id="SSF53901">
    <property type="entry name" value="Thiolase-like"/>
    <property type="match status" value="2"/>
</dbReference>
<keyword evidence="2 3" id="KW-0808">Transferase</keyword>
<evidence type="ECO:0000259" key="4">
    <source>
        <dbReference type="PROSITE" id="PS52004"/>
    </source>
</evidence>
<dbReference type="PANTHER" id="PTHR11712:SF347">
    <property type="entry name" value="BETA KETOACYL-ACYL CARRIER PROTEIN SYNTHASE"/>
    <property type="match status" value="1"/>
</dbReference>
<gene>
    <name evidence="5" type="ORF">NIES267_32100</name>
</gene>
<organism evidence="5 6">
    <name type="scientific">Calothrix parasitica NIES-267</name>
    <dbReference type="NCBI Taxonomy" id="1973488"/>
    <lineage>
        <taxon>Bacteria</taxon>
        <taxon>Bacillati</taxon>
        <taxon>Cyanobacteriota</taxon>
        <taxon>Cyanophyceae</taxon>
        <taxon>Nostocales</taxon>
        <taxon>Calotrichaceae</taxon>
        <taxon>Calothrix</taxon>
    </lineage>
</organism>
<proteinExistence type="inferred from homology"/>
<dbReference type="InterPro" id="IPR014030">
    <property type="entry name" value="Ketoacyl_synth_N"/>
</dbReference>
<evidence type="ECO:0000256" key="2">
    <source>
        <dbReference type="ARBA" id="ARBA00022679"/>
    </source>
</evidence>
<reference evidence="5 6" key="1">
    <citation type="submission" date="2017-06" db="EMBL/GenBank/DDBJ databases">
        <title>Genome sequencing of cyanobaciteial culture collection at National Institute for Environmental Studies (NIES).</title>
        <authorList>
            <person name="Hirose Y."/>
            <person name="Shimura Y."/>
            <person name="Fujisawa T."/>
            <person name="Nakamura Y."/>
            <person name="Kawachi M."/>
        </authorList>
    </citation>
    <scope>NUCLEOTIDE SEQUENCE [LARGE SCALE GENOMIC DNA]</scope>
    <source>
        <strain evidence="5 6">NIES-267</strain>
    </source>
</reference>
<evidence type="ECO:0000313" key="6">
    <source>
        <dbReference type="Proteomes" id="UP000218418"/>
    </source>
</evidence>
<sequence length="418" mass="44122">MNRVVVTGIGLISALGNNLEDSWRNLIVGKSGINIYQPFPELEPLPLGLINNQPAELKNITQQAVTSALQDASLIPPLPNCGVVIGSSRGYQAELEKIAREIYGDKEIGGQGDEVEKFSPNLPLSPSPHATCFKSGNPPNAVAPLPLLSSLPHMNATAAAQIVGATGIVLAPMAACATGIWALFQGFDLIKSGRCERVVVGGVEATITPLTITGFEKMGALAKTGAYPFDVNREGLVLGEGGAVFVLESAELAIQRGAKIYGEFCGFGLTSDAYHANRPDPEGKGAVFAVQQCLHRANIFPEDIDYIHAHGTATQMNDRVESKVIQKIFSKDIEVSSTKGATGHTLGASGALGVAFSLMSLKHQILPPCVGLQESEFDLNLVREARQSNVEKAMCFSFGFGGQNAAVVLGNGSDVRKN</sequence>
<evidence type="ECO:0000256" key="1">
    <source>
        <dbReference type="ARBA" id="ARBA00008467"/>
    </source>
</evidence>
<dbReference type="PANTHER" id="PTHR11712">
    <property type="entry name" value="POLYKETIDE SYNTHASE-RELATED"/>
    <property type="match status" value="1"/>
</dbReference>
<dbReference type="NCBIfam" id="NF004618">
    <property type="entry name" value="PRK05952.1"/>
    <property type="match status" value="1"/>
</dbReference>
<evidence type="ECO:0000313" key="5">
    <source>
        <dbReference type="EMBL" id="BAY83719.1"/>
    </source>
</evidence>
<dbReference type="InterPro" id="IPR014031">
    <property type="entry name" value="Ketoacyl_synth_C"/>
</dbReference>
<protein>
    <submittedName>
        <fullName evidence="5">Beta-ketoacyl synthase</fullName>
    </submittedName>
</protein>
<keyword evidence="6" id="KW-1185">Reference proteome</keyword>
<comment type="similarity">
    <text evidence="1 3">Belongs to the thiolase-like superfamily. Beta-ketoacyl-ACP synthases family.</text>
</comment>
<dbReference type="Pfam" id="PF02801">
    <property type="entry name" value="Ketoacyl-synt_C"/>
    <property type="match status" value="1"/>
</dbReference>
<dbReference type="EMBL" id="AP018227">
    <property type="protein sequence ID" value="BAY83719.1"/>
    <property type="molecule type" value="Genomic_DNA"/>
</dbReference>
<dbReference type="GO" id="GO:0006633">
    <property type="term" value="P:fatty acid biosynthetic process"/>
    <property type="evidence" value="ECO:0007669"/>
    <property type="project" value="InterPro"/>
</dbReference>
<dbReference type="AlphaFoldDB" id="A0A1Z4LR52"/>
<dbReference type="CDD" id="cd00834">
    <property type="entry name" value="KAS_I_II"/>
    <property type="match status" value="1"/>
</dbReference>
<dbReference type="PROSITE" id="PS52004">
    <property type="entry name" value="KS3_2"/>
    <property type="match status" value="1"/>
</dbReference>
<dbReference type="OrthoDB" id="9808669at2"/>
<dbReference type="InterPro" id="IPR016039">
    <property type="entry name" value="Thiolase-like"/>
</dbReference>
<feature type="domain" description="Ketosynthase family 3 (KS3)" evidence="4">
    <location>
        <begin position="1"/>
        <end position="411"/>
    </location>
</feature>
<accession>A0A1Z4LR52</accession>
<dbReference type="Proteomes" id="UP000218418">
    <property type="component" value="Chromosome"/>
</dbReference>
<dbReference type="Gene3D" id="3.40.47.10">
    <property type="match status" value="1"/>
</dbReference>
<evidence type="ECO:0000256" key="3">
    <source>
        <dbReference type="RuleBase" id="RU003694"/>
    </source>
</evidence>
<dbReference type="SMART" id="SM00825">
    <property type="entry name" value="PKS_KS"/>
    <property type="match status" value="1"/>
</dbReference>
<dbReference type="InterPro" id="IPR020841">
    <property type="entry name" value="PKS_Beta-ketoAc_synthase_dom"/>
</dbReference>
<name>A0A1Z4LR52_9CYAN</name>
<dbReference type="GO" id="GO:0004315">
    <property type="term" value="F:3-oxoacyl-[acyl-carrier-protein] synthase activity"/>
    <property type="evidence" value="ECO:0007669"/>
    <property type="project" value="InterPro"/>
</dbReference>